<reference evidence="1" key="1">
    <citation type="submission" date="2023-10" db="EMBL/GenBank/DDBJ databases">
        <title>Characterization and genome sequence of Mycobacterium intracellulare ABSURDO, a novel pathogenic isolate with three colony morphotypes that vary in growth and acid-fastness.</title>
        <authorList>
            <person name="Jude B.A."/>
            <person name="Robinson R.T."/>
        </authorList>
    </citation>
    <scope>NUCLEOTIDE SEQUENCE</scope>
    <source>
        <strain evidence="1">ABSURDO Component B</strain>
    </source>
</reference>
<sequence length="279" mass="29355">MASGWPVTADGQYYQAEGKFLIPVDPSSGAAIIMLRPEGGIGVGFTAVEKGDPGKHAEIDETTSFTPLAWDDPTPASFSWTPITPPTDTTPGVWRAVVALHEGRPGEDGDTVLNPNDFDNPAPGKFPVVNADLDGFELQTQKVGGLYIPATVNSTPAGNPNYTLATRSIPAQDFDYRLRVLGSSIVTGTGADVRVDLVARLNDESGGNIVARAIGMAGQNPPPHKFDPLPPAGSPLDYYKIAKGQPAMIYIRAERQSGSDTFTTAAATTLLGVEVVPLP</sequence>
<evidence type="ECO:0000313" key="1">
    <source>
        <dbReference type="EMBL" id="MDV7014214.1"/>
    </source>
</evidence>
<dbReference type="AlphaFoldDB" id="A0AAE4RHI8"/>
<dbReference type="Proteomes" id="UP001187143">
    <property type="component" value="Unassembled WGS sequence"/>
</dbReference>
<evidence type="ECO:0000313" key="2">
    <source>
        <dbReference type="Proteomes" id="UP001187143"/>
    </source>
</evidence>
<organism evidence="1 2">
    <name type="scientific">Mycobacterium intracellulare</name>
    <dbReference type="NCBI Taxonomy" id="1767"/>
    <lineage>
        <taxon>Bacteria</taxon>
        <taxon>Bacillati</taxon>
        <taxon>Actinomycetota</taxon>
        <taxon>Actinomycetes</taxon>
        <taxon>Mycobacteriales</taxon>
        <taxon>Mycobacteriaceae</taxon>
        <taxon>Mycobacterium</taxon>
        <taxon>Mycobacterium avium complex (MAC)</taxon>
    </lineage>
</organism>
<evidence type="ECO:0008006" key="3">
    <source>
        <dbReference type="Google" id="ProtNLM"/>
    </source>
</evidence>
<name>A0AAE4RHI8_MYCIT</name>
<gene>
    <name evidence="1" type="ORF">R4F53_18155</name>
</gene>
<dbReference type="EMBL" id="JAWLLD010000021">
    <property type="protein sequence ID" value="MDV7014214.1"/>
    <property type="molecule type" value="Genomic_DNA"/>
</dbReference>
<proteinExistence type="predicted"/>
<comment type="caution">
    <text evidence="1">The sequence shown here is derived from an EMBL/GenBank/DDBJ whole genome shotgun (WGS) entry which is preliminary data.</text>
</comment>
<accession>A0AAE4RHI8</accession>
<dbReference type="RefSeq" id="WP_317728736.1">
    <property type="nucleotide sequence ID" value="NZ_JAWLLC010000033.1"/>
</dbReference>
<protein>
    <recommendedName>
        <fullName evidence="3">Minor tail protein</fullName>
    </recommendedName>
</protein>